<evidence type="ECO:0000259" key="2">
    <source>
        <dbReference type="Pfam" id="PF23868"/>
    </source>
</evidence>
<gene>
    <name evidence="3" type="ORF">CYFA0S_01e07668g</name>
</gene>
<sequence length="530" mass="60513">MMLLRQQLRRLTVLTGRHTVRYSTISTQGTVSSSRPINVTPIFTPPVKNTTQQENPKPTQQLEIENPLVHLERARSLFANEHGLFDKIDVISRTLRNPDTPIRVGLIGSSPSLLNTILADPFASDQSWHEALTERSTEVTNIIKFSPAFESSNNEYNIPSPFLKSLGKTLEFVELSSKDTAGNDGCHIYISFQANTPFSLSKWPVYQVSDIATEDVHDIVLSKSEISSQVAYQAVKLLTESPKNATIYTDIYTRSNMTQFTKLLNKITNLENVIPRLYTSILKNLSEQNQTHSLTLDELNSRDTKVKKYISNWDQASHSEFQNVFKPYVVEYEKRELPWWKLYSRVDDIQGIFAHMLNQGLLNDSFKNYSYVKGQIDSFTSFQTGNVLDFDDLKKLEQKNELSTLKRMAIQNDLVTLQNKAGKLLMTNFLGIQLPLLLLSIPGFVIYDFSLYSMAGLASLGAVVGFNNVSKNWLKLVDQFKQDLFEKVRLALLDVNKSLYDDWSAKYEEEKEMIMKRMRLIEALKNDLGM</sequence>
<dbReference type="VEuPathDB" id="FungiDB:BON22_0499"/>
<dbReference type="OrthoDB" id="5319015at2759"/>
<accession>A0A061AP39</accession>
<name>A0A061AP39_CYBFA</name>
<keyword evidence="1" id="KW-0812">Transmembrane</keyword>
<dbReference type="PANTHER" id="PTHR38644:SF1">
    <property type="entry name" value="EXPRESSED PROTEIN"/>
    <property type="match status" value="1"/>
</dbReference>
<organism evidence="3">
    <name type="scientific">Cyberlindnera fabianii</name>
    <name type="common">Yeast</name>
    <name type="synonym">Hansenula fabianii</name>
    <dbReference type="NCBI Taxonomy" id="36022"/>
    <lineage>
        <taxon>Eukaryota</taxon>
        <taxon>Fungi</taxon>
        <taxon>Dikarya</taxon>
        <taxon>Ascomycota</taxon>
        <taxon>Saccharomycotina</taxon>
        <taxon>Saccharomycetes</taxon>
        <taxon>Phaffomycetales</taxon>
        <taxon>Phaffomycetaceae</taxon>
        <taxon>Cyberlindnera</taxon>
    </lineage>
</organism>
<dbReference type="AlphaFoldDB" id="A0A061AP39"/>
<dbReference type="InterPro" id="IPR056196">
    <property type="entry name" value="Mmc1_C"/>
</dbReference>
<dbReference type="PhylomeDB" id="A0A061AP39"/>
<feature type="transmembrane region" description="Helical" evidence="1">
    <location>
        <begin position="451"/>
        <end position="469"/>
    </location>
</feature>
<keyword evidence="1" id="KW-1133">Transmembrane helix</keyword>
<evidence type="ECO:0000313" key="3">
    <source>
        <dbReference type="EMBL" id="CDR37130.1"/>
    </source>
</evidence>
<evidence type="ECO:0000256" key="1">
    <source>
        <dbReference type="SAM" id="Phobius"/>
    </source>
</evidence>
<keyword evidence="1" id="KW-0472">Membrane</keyword>
<proteinExistence type="predicted"/>
<protein>
    <submittedName>
        <fullName evidence="3">CYFA0S01e07668g1_1</fullName>
    </submittedName>
</protein>
<dbReference type="EMBL" id="LK052886">
    <property type="protein sequence ID" value="CDR37130.1"/>
    <property type="molecule type" value="Genomic_DNA"/>
</dbReference>
<dbReference type="Pfam" id="PF23868">
    <property type="entry name" value="Mmc1_C"/>
    <property type="match status" value="1"/>
</dbReference>
<reference evidence="3" key="1">
    <citation type="journal article" date="2014" name="Genome Announc.">
        <title>Genome sequence of the yeast Cyberlindnera fabianii (Hansenula fabianii).</title>
        <authorList>
            <person name="Freel K.C."/>
            <person name="Sarilar V."/>
            <person name="Neuveglise C."/>
            <person name="Devillers H."/>
            <person name="Friedrich A."/>
            <person name="Schacherer J."/>
        </authorList>
    </citation>
    <scope>NUCLEOTIDE SEQUENCE</scope>
    <source>
        <strain evidence="3">YJS4271</strain>
    </source>
</reference>
<feature type="domain" description="Mmc1 C-terminal" evidence="2">
    <location>
        <begin position="307"/>
        <end position="489"/>
    </location>
</feature>
<dbReference type="PANTHER" id="PTHR38644">
    <property type="entry name" value="EXPRESSED PROTEIN"/>
    <property type="match status" value="1"/>
</dbReference>
<dbReference type="Pfam" id="PF23867">
    <property type="entry name" value="Mmc1_N"/>
    <property type="match status" value="1"/>
</dbReference>